<gene>
    <name evidence="1" type="ORF">WBAD_0286</name>
</gene>
<organism evidence="1">
    <name type="scientific">Wolbachia endosymbiont of Aleurodicus dispersus</name>
    <dbReference type="NCBI Taxonomy" id="1288877"/>
    <lineage>
        <taxon>Bacteria</taxon>
        <taxon>Pseudomonadati</taxon>
        <taxon>Pseudomonadota</taxon>
        <taxon>Alphaproteobacteria</taxon>
        <taxon>Rickettsiales</taxon>
        <taxon>Anaplasmataceae</taxon>
        <taxon>Wolbachieae</taxon>
        <taxon>Wolbachia</taxon>
    </lineage>
</organism>
<accession>A0A3B0IVH0</accession>
<dbReference type="EMBL" id="OUNE01000056">
    <property type="protein sequence ID" value="SPP32880.1"/>
    <property type="molecule type" value="Genomic_DNA"/>
</dbReference>
<proteinExistence type="predicted"/>
<evidence type="ECO:0000313" key="1">
    <source>
        <dbReference type="EMBL" id="SPP32880.1"/>
    </source>
</evidence>
<protein>
    <submittedName>
        <fullName evidence="1">Uncharacterized protein</fullName>
    </submittedName>
</protein>
<sequence length="40" mass="4561">MQKIMLIIEPRASNINAKIPTELTELPVKSDDFYNPTLDT</sequence>
<dbReference type="AlphaFoldDB" id="A0A3B0IVH0"/>
<reference evidence="1" key="1">
    <citation type="submission" date="2018-04" db="EMBL/GenBank/DDBJ databases">
        <authorList>
            <person name="Go L.Y."/>
            <person name="Mitchell J.A."/>
        </authorList>
    </citation>
    <scope>NUCLEOTIDE SEQUENCE</scope>
    <source>
        <strain evidence="1">WBAD</strain>
    </source>
</reference>
<name>A0A3B0IVH0_9RICK</name>